<proteinExistence type="predicted"/>
<feature type="chain" id="PRO_5045529651" evidence="1">
    <location>
        <begin position="22"/>
        <end position="353"/>
    </location>
</feature>
<evidence type="ECO:0000256" key="1">
    <source>
        <dbReference type="SAM" id="SignalP"/>
    </source>
</evidence>
<organism evidence="2 3">
    <name type="scientific">Roseateles agri</name>
    <dbReference type="NCBI Taxonomy" id="3098619"/>
    <lineage>
        <taxon>Bacteria</taxon>
        <taxon>Pseudomonadati</taxon>
        <taxon>Pseudomonadota</taxon>
        <taxon>Betaproteobacteria</taxon>
        <taxon>Burkholderiales</taxon>
        <taxon>Sphaerotilaceae</taxon>
        <taxon>Roseateles</taxon>
    </lineage>
</organism>
<dbReference type="Proteomes" id="UP001285263">
    <property type="component" value="Unassembled WGS sequence"/>
</dbReference>
<reference evidence="2 3" key="1">
    <citation type="submission" date="2023-11" db="EMBL/GenBank/DDBJ databases">
        <title>Paucibacter sp. nov., isolated from fresh soil in Korea.</title>
        <authorList>
            <person name="Le N.T.T."/>
        </authorList>
    </citation>
    <scope>NUCLEOTIDE SEQUENCE [LARGE SCALE GENOMIC DNA]</scope>
    <source>
        <strain evidence="2 3">R3-3</strain>
    </source>
</reference>
<keyword evidence="1" id="KW-0732">Signal</keyword>
<name>A0ABU5DIE1_9BURK</name>
<evidence type="ECO:0000313" key="3">
    <source>
        <dbReference type="Proteomes" id="UP001285263"/>
    </source>
</evidence>
<evidence type="ECO:0000313" key="2">
    <source>
        <dbReference type="EMBL" id="MDY0746061.1"/>
    </source>
</evidence>
<dbReference type="InterPro" id="IPR043749">
    <property type="entry name" value="DUF5694"/>
</dbReference>
<accession>A0ABU5DIE1</accession>
<dbReference type="EMBL" id="JAXCLA010000005">
    <property type="protein sequence ID" value="MDY0746061.1"/>
    <property type="molecule type" value="Genomic_DNA"/>
</dbReference>
<sequence>MPRWMRRLLPLAALLPLATHAQVDLGALDREMVGPRAHVLVLGTVHLSELPDDFDPAALDGLLDRLAAFRPEVITIEALPGEECDLAERLPTRYGSDYCASREVAAHATGLDLPAAIAAVDKTLASWPAQPTPAQRRHLAALFLAASDRASAYAQWLQLPAAERHPGDGLEPSLVELIGQIATRRNENYLIASKLAARLGLPRVYACDNHTGDNVDADHVKDEKAFGSAIEAAWKAGRAELDRREQATAAMKRASDLLPLYRTINRSDYLRVTAEVNVSAALRARSAEGYPQMWVAGWEIRNLRMIANLREAFRERPGARVLSIVGASHKPWFDDGLGRMQGVDIVDVADVLK</sequence>
<protein>
    <submittedName>
        <fullName evidence="2">DUF5694 domain-containing protein</fullName>
    </submittedName>
</protein>
<comment type="caution">
    <text evidence="2">The sequence shown here is derived from an EMBL/GenBank/DDBJ whole genome shotgun (WGS) entry which is preliminary data.</text>
</comment>
<dbReference type="Pfam" id="PF18950">
    <property type="entry name" value="DUF5694"/>
    <property type="match status" value="1"/>
</dbReference>
<feature type="signal peptide" evidence="1">
    <location>
        <begin position="1"/>
        <end position="21"/>
    </location>
</feature>
<keyword evidence="3" id="KW-1185">Reference proteome</keyword>
<dbReference type="RefSeq" id="WP_320423962.1">
    <property type="nucleotide sequence ID" value="NZ_JAXCLA010000005.1"/>
</dbReference>
<gene>
    <name evidence="2" type="ORF">SNE35_16190</name>
</gene>